<dbReference type="EMBL" id="KL142368">
    <property type="protein sequence ID" value="KDR84209.1"/>
    <property type="molecule type" value="Genomic_DNA"/>
</dbReference>
<dbReference type="AlphaFoldDB" id="A0A067TW81"/>
<name>A0A067TW81_GALM3</name>
<protein>
    <submittedName>
        <fullName evidence="2">Uncharacterized protein</fullName>
    </submittedName>
</protein>
<evidence type="ECO:0000256" key="1">
    <source>
        <dbReference type="SAM" id="MobiDB-lite"/>
    </source>
</evidence>
<feature type="region of interest" description="Disordered" evidence="1">
    <location>
        <begin position="1"/>
        <end position="29"/>
    </location>
</feature>
<evidence type="ECO:0000313" key="2">
    <source>
        <dbReference type="EMBL" id="KDR84209.1"/>
    </source>
</evidence>
<accession>A0A067TW81</accession>
<gene>
    <name evidence="2" type="ORF">GALMADRAFT_236898</name>
</gene>
<feature type="region of interest" description="Disordered" evidence="1">
    <location>
        <begin position="58"/>
        <end position="91"/>
    </location>
</feature>
<proteinExistence type="predicted"/>
<keyword evidence="3" id="KW-1185">Reference proteome</keyword>
<feature type="compositionally biased region" description="Polar residues" evidence="1">
    <location>
        <begin position="1"/>
        <end position="10"/>
    </location>
</feature>
<organism evidence="2 3">
    <name type="scientific">Galerina marginata (strain CBS 339.88)</name>
    <dbReference type="NCBI Taxonomy" id="685588"/>
    <lineage>
        <taxon>Eukaryota</taxon>
        <taxon>Fungi</taxon>
        <taxon>Dikarya</taxon>
        <taxon>Basidiomycota</taxon>
        <taxon>Agaricomycotina</taxon>
        <taxon>Agaricomycetes</taxon>
        <taxon>Agaricomycetidae</taxon>
        <taxon>Agaricales</taxon>
        <taxon>Agaricineae</taxon>
        <taxon>Strophariaceae</taxon>
        <taxon>Galerina</taxon>
    </lineage>
</organism>
<dbReference type="Proteomes" id="UP000027222">
    <property type="component" value="Unassembled WGS sequence"/>
</dbReference>
<evidence type="ECO:0000313" key="3">
    <source>
        <dbReference type="Proteomes" id="UP000027222"/>
    </source>
</evidence>
<sequence length="91" mass="9351">MTTIASSSLVRTRDHPSVAAAPPRRPFVNQLARPSPHTILPPLMAADASPGVAHVVKSPPCRAMGRGQHANGGHPPPQSSVLPLAAPCPTS</sequence>
<reference evidence="3" key="1">
    <citation type="journal article" date="2014" name="Proc. Natl. Acad. Sci. U.S.A.">
        <title>Extensive sampling of basidiomycete genomes demonstrates inadequacy of the white-rot/brown-rot paradigm for wood decay fungi.</title>
        <authorList>
            <person name="Riley R."/>
            <person name="Salamov A.A."/>
            <person name="Brown D.W."/>
            <person name="Nagy L.G."/>
            <person name="Floudas D."/>
            <person name="Held B.W."/>
            <person name="Levasseur A."/>
            <person name="Lombard V."/>
            <person name="Morin E."/>
            <person name="Otillar R."/>
            <person name="Lindquist E.A."/>
            <person name="Sun H."/>
            <person name="LaButti K.M."/>
            <person name="Schmutz J."/>
            <person name="Jabbour D."/>
            <person name="Luo H."/>
            <person name="Baker S.E."/>
            <person name="Pisabarro A.G."/>
            <person name="Walton J.D."/>
            <person name="Blanchette R.A."/>
            <person name="Henrissat B."/>
            <person name="Martin F."/>
            <person name="Cullen D."/>
            <person name="Hibbett D.S."/>
            <person name="Grigoriev I.V."/>
        </authorList>
    </citation>
    <scope>NUCLEOTIDE SEQUENCE [LARGE SCALE GENOMIC DNA]</scope>
    <source>
        <strain evidence="3">CBS 339.88</strain>
    </source>
</reference>
<dbReference type="HOGENOM" id="CLU_2503854_0_0_1"/>